<dbReference type="Proteomes" id="UP000284243">
    <property type="component" value="Unassembled WGS sequence"/>
</dbReference>
<evidence type="ECO:0000256" key="5">
    <source>
        <dbReference type="ARBA" id="ARBA00022729"/>
    </source>
</evidence>
<name>A0A412WN86_9BACT</name>
<dbReference type="RefSeq" id="WP_118107592.1">
    <property type="nucleotide sequence ID" value="NZ_JADMSC010000002.1"/>
</dbReference>
<sequence>MNLYKSLIFILYLGIFLGSGFRTPAQSRDSITLYGTLDTVQVIRQRIQHANEANAGARVTHISPAILQANKTRSLAELLTDHTSIYIKSLGTGALSTASFRGTSASQTRVNWNGINITPPLSGTFDFSQIPVFFTDNINLYYGSSHVKNGTGAIGGSVNLFTDTDWNRGVNGRVLAEYGSYNTYTVGGQANISGNKSASKTRLYYQHSDNDYTYLNKVLTNIPFREKRQDAAYSQFGIMQEGYFRVSPYTRLTAVAWYQKNHRNLPQPLGVVNRSQEDQEENNFRGYAGLDFSRGIHELHVKAAWLYFCQTYDIRYDGGLFDPKGNKNRSNTAQVVADYTYSPTDKLILNTTLTYSHDLIRVSSYIDIDSSKYTLDGIDFDIPQVESPFSHHRNILSWQTSALWTPIRWMMINGQYMFEHNDNRNVSTWSAGIVFNLLKKELKLKGSTAYNYRFPSMNDLYWRPGGNPDVKPEEGYSYDASISYRKSINKHLLFDAEVSGYLMNIDNWILWLPKDGNQWVWTPQNKRNVRSYGVELYGKTTFHYGELVSSLSGNYSWSQSRTRKKQHVDDNAYMRQIPYVPRFKWNLRWNTDYKDAFFVWQMTYTGRRFITTDESYATDPYSVHNLLLGYRYSFRNGTSLTPQMRIDNLFDTYYESTQYYPMPLRNCLFSLLFEF</sequence>
<dbReference type="PROSITE" id="PS52016">
    <property type="entry name" value="TONB_DEPENDENT_REC_3"/>
    <property type="match status" value="1"/>
</dbReference>
<evidence type="ECO:0000256" key="6">
    <source>
        <dbReference type="ARBA" id="ARBA00023077"/>
    </source>
</evidence>
<dbReference type="InterPro" id="IPR000531">
    <property type="entry name" value="Beta-barrel_TonB"/>
</dbReference>
<proteinExistence type="inferred from homology"/>
<gene>
    <name evidence="15" type="ORF">DWW24_05145</name>
    <name evidence="14" type="ORF">DWW57_10255</name>
</gene>
<evidence type="ECO:0000256" key="8">
    <source>
        <dbReference type="ARBA" id="ARBA00023170"/>
    </source>
</evidence>
<protein>
    <submittedName>
        <fullName evidence="15">TonB-dependent receptor</fullName>
    </submittedName>
</protein>
<dbReference type="GO" id="GO:0015344">
    <property type="term" value="F:siderophore uptake transmembrane transporter activity"/>
    <property type="evidence" value="ECO:0007669"/>
    <property type="project" value="TreeGrafter"/>
</dbReference>
<dbReference type="PANTHER" id="PTHR30069">
    <property type="entry name" value="TONB-DEPENDENT OUTER MEMBRANE RECEPTOR"/>
    <property type="match status" value="1"/>
</dbReference>
<accession>A0A412WN86</accession>
<dbReference type="Gene3D" id="2.40.170.20">
    <property type="entry name" value="TonB-dependent receptor, beta-barrel domain"/>
    <property type="match status" value="1"/>
</dbReference>
<dbReference type="Pfam" id="PF00593">
    <property type="entry name" value="TonB_dep_Rec_b-barrel"/>
    <property type="match status" value="1"/>
</dbReference>
<feature type="domain" description="TonB-dependent receptor plug" evidence="13">
    <location>
        <begin position="55"/>
        <end position="156"/>
    </location>
</feature>
<evidence type="ECO:0000256" key="10">
    <source>
        <dbReference type="PROSITE-ProRule" id="PRU01360"/>
    </source>
</evidence>
<dbReference type="SUPFAM" id="SSF56935">
    <property type="entry name" value="Porins"/>
    <property type="match status" value="1"/>
</dbReference>
<evidence type="ECO:0000313" key="17">
    <source>
        <dbReference type="Proteomes" id="UP000284243"/>
    </source>
</evidence>
<evidence type="ECO:0000313" key="16">
    <source>
        <dbReference type="Proteomes" id="UP000283426"/>
    </source>
</evidence>
<dbReference type="InterPro" id="IPR012910">
    <property type="entry name" value="Plug_dom"/>
</dbReference>
<dbReference type="InterPro" id="IPR037066">
    <property type="entry name" value="Plug_dom_sf"/>
</dbReference>
<comment type="subcellular location">
    <subcellularLocation>
        <location evidence="1 10">Cell outer membrane</location>
        <topology evidence="1 10">Multi-pass membrane protein</topology>
    </subcellularLocation>
</comment>
<evidence type="ECO:0000256" key="1">
    <source>
        <dbReference type="ARBA" id="ARBA00004571"/>
    </source>
</evidence>
<dbReference type="Gene3D" id="2.170.130.10">
    <property type="entry name" value="TonB-dependent receptor, plug domain"/>
    <property type="match status" value="1"/>
</dbReference>
<dbReference type="EMBL" id="QRYW01000008">
    <property type="protein sequence ID" value="RGV28620.1"/>
    <property type="molecule type" value="Genomic_DNA"/>
</dbReference>
<dbReference type="GO" id="GO:0009279">
    <property type="term" value="C:cell outer membrane"/>
    <property type="evidence" value="ECO:0007669"/>
    <property type="project" value="UniProtKB-SubCell"/>
</dbReference>
<dbReference type="InterPro" id="IPR036942">
    <property type="entry name" value="Beta-barrel_TonB_sf"/>
</dbReference>
<evidence type="ECO:0000256" key="11">
    <source>
        <dbReference type="RuleBase" id="RU003357"/>
    </source>
</evidence>
<dbReference type="PANTHER" id="PTHR30069:SF29">
    <property type="entry name" value="HEMOGLOBIN AND HEMOGLOBIN-HAPTOGLOBIN-BINDING PROTEIN 1-RELATED"/>
    <property type="match status" value="1"/>
</dbReference>
<evidence type="ECO:0000256" key="7">
    <source>
        <dbReference type="ARBA" id="ARBA00023136"/>
    </source>
</evidence>
<evidence type="ECO:0000259" key="12">
    <source>
        <dbReference type="Pfam" id="PF00593"/>
    </source>
</evidence>
<dbReference type="AlphaFoldDB" id="A0A412WN86"/>
<keyword evidence="5" id="KW-0732">Signal</keyword>
<dbReference type="InterPro" id="IPR039426">
    <property type="entry name" value="TonB-dep_rcpt-like"/>
</dbReference>
<reference evidence="16 17" key="1">
    <citation type="submission" date="2018-08" db="EMBL/GenBank/DDBJ databases">
        <title>A genome reference for cultivated species of the human gut microbiota.</title>
        <authorList>
            <person name="Zou Y."/>
            <person name="Xue W."/>
            <person name="Luo G."/>
        </authorList>
    </citation>
    <scope>NUCLEOTIDE SEQUENCE [LARGE SCALE GENOMIC DNA]</scope>
    <source>
        <strain evidence="15 16">AF14-6AC</strain>
        <strain evidence="14 17">AF16-14</strain>
    </source>
</reference>
<dbReference type="Pfam" id="PF07715">
    <property type="entry name" value="Plug"/>
    <property type="match status" value="1"/>
</dbReference>
<feature type="domain" description="TonB-dependent receptor-like beta-barrel" evidence="12">
    <location>
        <begin position="161"/>
        <end position="638"/>
    </location>
</feature>
<dbReference type="GO" id="GO:0044718">
    <property type="term" value="P:siderophore transmembrane transport"/>
    <property type="evidence" value="ECO:0007669"/>
    <property type="project" value="TreeGrafter"/>
</dbReference>
<keyword evidence="7 10" id="KW-0472">Membrane</keyword>
<organism evidence="15 16">
    <name type="scientific">Odoribacter splanchnicus</name>
    <dbReference type="NCBI Taxonomy" id="28118"/>
    <lineage>
        <taxon>Bacteria</taxon>
        <taxon>Pseudomonadati</taxon>
        <taxon>Bacteroidota</taxon>
        <taxon>Bacteroidia</taxon>
        <taxon>Bacteroidales</taxon>
        <taxon>Odoribacteraceae</taxon>
        <taxon>Odoribacter</taxon>
    </lineage>
</organism>
<evidence type="ECO:0000313" key="14">
    <source>
        <dbReference type="EMBL" id="RGU56129.1"/>
    </source>
</evidence>
<comment type="caution">
    <text evidence="15">The sequence shown here is derived from an EMBL/GenBank/DDBJ whole genome shotgun (WGS) entry which is preliminary data.</text>
</comment>
<keyword evidence="3 10" id="KW-1134">Transmembrane beta strand</keyword>
<keyword evidence="9 10" id="KW-0998">Cell outer membrane</keyword>
<keyword evidence="8 15" id="KW-0675">Receptor</keyword>
<evidence type="ECO:0000256" key="9">
    <source>
        <dbReference type="ARBA" id="ARBA00023237"/>
    </source>
</evidence>
<dbReference type="EMBL" id="QRYC01000012">
    <property type="protein sequence ID" value="RGU56129.1"/>
    <property type="molecule type" value="Genomic_DNA"/>
</dbReference>
<keyword evidence="4 10" id="KW-0812">Transmembrane</keyword>
<keyword evidence="2 10" id="KW-0813">Transport</keyword>
<comment type="similarity">
    <text evidence="10 11">Belongs to the TonB-dependent receptor family.</text>
</comment>
<evidence type="ECO:0000256" key="2">
    <source>
        <dbReference type="ARBA" id="ARBA00022448"/>
    </source>
</evidence>
<evidence type="ECO:0000313" key="15">
    <source>
        <dbReference type="EMBL" id="RGV28620.1"/>
    </source>
</evidence>
<keyword evidence="6 11" id="KW-0798">TonB box</keyword>
<evidence type="ECO:0000256" key="4">
    <source>
        <dbReference type="ARBA" id="ARBA00022692"/>
    </source>
</evidence>
<evidence type="ECO:0000259" key="13">
    <source>
        <dbReference type="Pfam" id="PF07715"/>
    </source>
</evidence>
<dbReference type="Proteomes" id="UP000283426">
    <property type="component" value="Unassembled WGS sequence"/>
</dbReference>
<evidence type="ECO:0000256" key="3">
    <source>
        <dbReference type="ARBA" id="ARBA00022452"/>
    </source>
</evidence>